<dbReference type="EMBL" id="FNSO01000004">
    <property type="protein sequence ID" value="SED21605.1"/>
    <property type="molecule type" value="Genomic_DNA"/>
</dbReference>
<keyword evidence="4 5" id="KW-0472">Membrane</keyword>
<feature type="transmembrane region" description="Helical" evidence="5">
    <location>
        <begin position="160"/>
        <end position="181"/>
    </location>
</feature>
<evidence type="ECO:0000256" key="1">
    <source>
        <dbReference type="ARBA" id="ARBA00004141"/>
    </source>
</evidence>
<evidence type="ECO:0000313" key="7">
    <source>
        <dbReference type="Proteomes" id="UP000199622"/>
    </source>
</evidence>
<feature type="transmembrane region" description="Helical" evidence="5">
    <location>
        <begin position="242"/>
        <end position="262"/>
    </location>
</feature>
<reference evidence="7" key="1">
    <citation type="submission" date="2016-10" db="EMBL/GenBank/DDBJ databases">
        <authorList>
            <person name="Varghese N."/>
            <person name="Submissions S."/>
        </authorList>
    </citation>
    <scope>NUCLEOTIDE SEQUENCE [LARGE SCALE GENOMIC DNA]</scope>
    <source>
        <strain evidence="7">DSM 44544</strain>
    </source>
</reference>
<dbReference type="InterPro" id="IPR051788">
    <property type="entry name" value="MFS_Transporter"/>
</dbReference>
<feature type="transmembrane region" description="Helical" evidence="5">
    <location>
        <begin position="274"/>
        <end position="291"/>
    </location>
</feature>
<proteinExistence type="predicted"/>
<keyword evidence="7" id="KW-1185">Reference proteome</keyword>
<dbReference type="Pfam" id="PF07690">
    <property type="entry name" value="MFS_1"/>
    <property type="match status" value="1"/>
</dbReference>
<feature type="transmembrane region" description="Helical" evidence="5">
    <location>
        <begin position="100"/>
        <end position="122"/>
    </location>
</feature>
<dbReference type="PANTHER" id="PTHR23514">
    <property type="entry name" value="BYPASS OF STOP CODON PROTEIN 6"/>
    <property type="match status" value="1"/>
</dbReference>
<feature type="transmembrane region" description="Helical" evidence="5">
    <location>
        <begin position="15"/>
        <end position="33"/>
    </location>
</feature>
<gene>
    <name evidence="6" type="ORF">SAMN04489727_6927</name>
</gene>
<dbReference type="InterPro" id="IPR036259">
    <property type="entry name" value="MFS_trans_sf"/>
</dbReference>
<feature type="transmembrane region" description="Helical" evidence="5">
    <location>
        <begin position="204"/>
        <end position="222"/>
    </location>
</feature>
<dbReference type="GO" id="GO:0022857">
    <property type="term" value="F:transmembrane transporter activity"/>
    <property type="evidence" value="ECO:0007669"/>
    <property type="project" value="InterPro"/>
</dbReference>
<evidence type="ECO:0000256" key="4">
    <source>
        <dbReference type="ARBA" id="ARBA00023136"/>
    </source>
</evidence>
<dbReference type="PANTHER" id="PTHR23514:SF13">
    <property type="entry name" value="INNER MEMBRANE PROTEIN YBJJ"/>
    <property type="match status" value="1"/>
</dbReference>
<feature type="transmembrane region" description="Helical" evidence="5">
    <location>
        <begin position="134"/>
        <end position="154"/>
    </location>
</feature>
<feature type="transmembrane region" description="Helical" evidence="5">
    <location>
        <begin position="354"/>
        <end position="377"/>
    </location>
</feature>
<dbReference type="GO" id="GO:0016020">
    <property type="term" value="C:membrane"/>
    <property type="evidence" value="ECO:0007669"/>
    <property type="project" value="UniProtKB-SubCell"/>
</dbReference>
<dbReference type="STRING" id="208445.SAMN04489727_6927"/>
<evidence type="ECO:0000256" key="3">
    <source>
        <dbReference type="ARBA" id="ARBA00022989"/>
    </source>
</evidence>
<evidence type="ECO:0000256" key="2">
    <source>
        <dbReference type="ARBA" id="ARBA00022692"/>
    </source>
</evidence>
<keyword evidence="3 5" id="KW-1133">Transmembrane helix</keyword>
<dbReference type="InterPro" id="IPR011701">
    <property type="entry name" value="MFS"/>
</dbReference>
<feature type="transmembrane region" description="Helical" evidence="5">
    <location>
        <begin position="329"/>
        <end position="348"/>
    </location>
</feature>
<sequence>MTAGTAVRPATGRRLVVVSGAWGAFWGTWSALLPAVAETDSATPAMLGVVLTAVPLGAIPAMALIGRLAVGREYRALFCSVAAMAVAVLALGSVTGLTALAGTLFAVGATSGAVDVCLNAATARHERETSAPHFQIVHAAFPVAVIAAAPITGLARQLGAGTHVVLVVCAVLLFLVGLPLLRTGRRPVTAGDGRPAAGGARRRTLWLLGAGLGALGGCVLVVENAVEQWSVLVLEDLRGAAPALASTAPAVYMAAMTASRVAVRKMPGLRLRRLIVIAAIGGAAGIVAGSLSPSVPVSLAGFAIAGLAFGPVVPVLLSHAGTRDSTGYLVSIASAVSYTAFLVSPVFVGTLTRWVSLPVAMASLAVMAVPLLVGAFAHGDRAEDRAPAERPESMPR</sequence>
<name>A0A1H4YVD9_9PSEU</name>
<feature type="transmembrane region" description="Helical" evidence="5">
    <location>
        <begin position="45"/>
        <end position="65"/>
    </location>
</feature>
<keyword evidence="2 5" id="KW-0812">Transmembrane</keyword>
<feature type="transmembrane region" description="Helical" evidence="5">
    <location>
        <begin position="297"/>
        <end position="317"/>
    </location>
</feature>
<feature type="transmembrane region" description="Helical" evidence="5">
    <location>
        <begin position="77"/>
        <end position="94"/>
    </location>
</feature>
<protein>
    <submittedName>
        <fullName evidence="6">Major Facilitator Superfamily protein</fullName>
    </submittedName>
</protein>
<organism evidence="6 7">
    <name type="scientific">Amycolatopsis tolypomycina</name>
    <dbReference type="NCBI Taxonomy" id="208445"/>
    <lineage>
        <taxon>Bacteria</taxon>
        <taxon>Bacillati</taxon>
        <taxon>Actinomycetota</taxon>
        <taxon>Actinomycetes</taxon>
        <taxon>Pseudonocardiales</taxon>
        <taxon>Pseudonocardiaceae</taxon>
        <taxon>Amycolatopsis</taxon>
    </lineage>
</organism>
<dbReference type="AlphaFoldDB" id="A0A1H4YVD9"/>
<dbReference type="Proteomes" id="UP000199622">
    <property type="component" value="Unassembled WGS sequence"/>
</dbReference>
<dbReference type="RefSeq" id="WP_091315331.1">
    <property type="nucleotide sequence ID" value="NZ_FNSO01000004.1"/>
</dbReference>
<dbReference type="OrthoDB" id="3831523at2"/>
<accession>A0A1H4YVD9</accession>
<evidence type="ECO:0000256" key="5">
    <source>
        <dbReference type="SAM" id="Phobius"/>
    </source>
</evidence>
<comment type="subcellular location">
    <subcellularLocation>
        <location evidence="1">Membrane</location>
        <topology evidence="1">Multi-pass membrane protein</topology>
    </subcellularLocation>
</comment>
<dbReference type="SUPFAM" id="SSF103473">
    <property type="entry name" value="MFS general substrate transporter"/>
    <property type="match status" value="1"/>
</dbReference>
<evidence type="ECO:0000313" key="6">
    <source>
        <dbReference type="EMBL" id="SED21605.1"/>
    </source>
</evidence>
<dbReference type="Gene3D" id="1.20.1250.20">
    <property type="entry name" value="MFS general substrate transporter like domains"/>
    <property type="match status" value="1"/>
</dbReference>